<feature type="region of interest" description="Disordered" evidence="1">
    <location>
        <begin position="81"/>
        <end position="137"/>
    </location>
</feature>
<accession>A0A1I2AW68</accession>
<evidence type="ECO:0000313" key="3">
    <source>
        <dbReference type="Proteomes" id="UP000181942"/>
    </source>
</evidence>
<gene>
    <name evidence="2" type="ORF">SAMN02787118_101853</name>
</gene>
<organism evidence="2 3">
    <name type="scientific">Streptomyces mirabilis</name>
    <dbReference type="NCBI Taxonomy" id="68239"/>
    <lineage>
        <taxon>Bacteria</taxon>
        <taxon>Bacillati</taxon>
        <taxon>Actinomycetota</taxon>
        <taxon>Actinomycetes</taxon>
        <taxon>Kitasatosporales</taxon>
        <taxon>Streptomycetaceae</taxon>
        <taxon>Streptomyces</taxon>
    </lineage>
</organism>
<dbReference type="AlphaFoldDB" id="A0A1I2AW68"/>
<name>A0A1I2AW68_9ACTN</name>
<reference evidence="2 3" key="1">
    <citation type="submission" date="2016-10" db="EMBL/GenBank/DDBJ databases">
        <authorList>
            <person name="de Groot N.N."/>
        </authorList>
    </citation>
    <scope>NUCLEOTIDE SEQUENCE [LARGE SCALE GENOMIC DNA]</scope>
    <source>
        <strain evidence="2 3">OK461</strain>
    </source>
</reference>
<dbReference type="Gene3D" id="3.30.200.20">
    <property type="entry name" value="Phosphorylase Kinase, domain 1"/>
    <property type="match status" value="1"/>
</dbReference>
<feature type="compositionally biased region" description="Gly residues" evidence="1">
    <location>
        <begin position="120"/>
        <end position="135"/>
    </location>
</feature>
<evidence type="ECO:0008006" key="4">
    <source>
        <dbReference type="Google" id="ProtNLM"/>
    </source>
</evidence>
<feature type="region of interest" description="Disordered" evidence="1">
    <location>
        <begin position="201"/>
        <end position="230"/>
    </location>
</feature>
<protein>
    <recommendedName>
        <fullName evidence="4">Protein kinase domain-containing protein</fullName>
    </recommendedName>
</protein>
<sequence>MGRVYWGRSPGGRAVAVKVVRPELADDGDFRRRFARVGTAARRVNGLFTAGAVDTDPYGSPERGRVLLARRGRRGRWGLSAGRRPGLLGTVPRAGGPARRDTVHRPRRRSAAAALAGVRAAGGGTDARATPGGGPVAREAADQRLLGHLRSEGTTGTGPGRAPVRHARPALGARGARRLRTGGGDEPRSFPVDAPFAGAFRRADAAPPSGEAPRSGARADRPARPRHGRDHAVVLTERPVVLPHQDETATTATYVRIGYADGWQVEDV</sequence>
<evidence type="ECO:0000256" key="1">
    <source>
        <dbReference type="SAM" id="MobiDB-lite"/>
    </source>
</evidence>
<dbReference type="EMBL" id="FONR01000001">
    <property type="protein sequence ID" value="SFE48142.1"/>
    <property type="molecule type" value="Genomic_DNA"/>
</dbReference>
<dbReference type="Proteomes" id="UP000181942">
    <property type="component" value="Unassembled WGS sequence"/>
</dbReference>
<feature type="region of interest" description="Disordered" evidence="1">
    <location>
        <begin position="172"/>
        <end position="191"/>
    </location>
</feature>
<evidence type="ECO:0000313" key="2">
    <source>
        <dbReference type="EMBL" id="SFE48142.1"/>
    </source>
</evidence>
<proteinExistence type="predicted"/>